<evidence type="ECO:0000313" key="2">
    <source>
        <dbReference type="Proteomes" id="UP000305202"/>
    </source>
</evidence>
<proteinExistence type="predicted"/>
<comment type="caution">
    <text evidence="1">The sequence shown here is derived from an EMBL/GenBank/DDBJ whole genome shotgun (WGS) entry which is preliminary data.</text>
</comment>
<dbReference type="Proteomes" id="UP000305202">
    <property type="component" value="Unassembled WGS sequence"/>
</dbReference>
<accession>A0ABY2SGN0</accession>
<evidence type="ECO:0008006" key="3">
    <source>
        <dbReference type="Google" id="ProtNLM"/>
    </source>
</evidence>
<gene>
    <name evidence="1" type="ORF">FCN80_24165</name>
</gene>
<sequence>MPSGNPLISQGFLNRVKGTVAITDYPELNVTASYLGKEGISIALEGNATTFIDNLTGRTPSPEPYMAATITIHLNKSQALANSYKSKMESDTTLGDITVTPDSTVMDAYSLINCAIVSVAQLTFNGTNNDFAITIGGTYVINNDMWS</sequence>
<evidence type="ECO:0000313" key="1">
    <source>
        <dbReference type="EMBL" id="TKI02740.1"/>
    </source>
</evidence>
<organism evidence="1 2">
    <name type="scientific">Martelella alba</name>
    <dbReference type="NCBI Taxonomy" id="2590451"/>
    <lineage>
        <taxon>Bacteria</taxon>
        <taxon>Pseudomonadati</taxon>
        <taxon>Pseudomonadota</taxon>
        <taxon>Alphaproteobacteria</taxon>
        <taxon>Hyphomicrobiales</taxon>
        <taxon>Aurantimonadaceae</taxon>
        <taxon>Martelella</taxon>
    </lineage>
</organism>
<reference evidence="1 2" key="1">
    <citation type="submission" date="2019-04" db="EMBL/GenBank/DDBJ databases">
        <authorList>
            <person name="Li M."/>
            <person name="Gao C."/>
        </authorList>
    </citation>
    <scope>NUCLEOTIDE SEQUENCE [LARGE SCALE GENOMIC DNA]</scope>
    <source>
        <strain evidence="1 2">BGMRC 2031</strain>
    </source>
</reference>
<keyword evidence="2" id="KW-1185">Reference proteome</keyword>
<dbReference type="EMBL" id="SZPQ01000063">
    <property type="protein sequence ID" value="TKI02740.1"/>
    <property type="molecule type" value="Genomic_DNA"/>
</dbReference>
<protein>
    <recommendedName>
        <fullName evidence="3">Tail tube protein</fullName>
    </recommendedName>
</protein>
<name>A0ABY2SGN0_9HYPH</name>
<dbReference type="RefSeq" id="WP_136992878.1">
    <property type="nucleotide sequence ID" value="NZ_SZPQ01000063.1"/>
</dbReference>